<proteinExistence type="predicted"/>
<organism evidence="1 2">
    <name type="scientific">Lacibacterium aquatile</name>
    <dbReference type="NCBI Taxonomy" id="1168082"/>
    <lineage>
        <taxon>Bacteria</taxon>
        <taxon>Pseudomonadati</taxon>
        <taxon>Pseudomonadota</taxon>
        <taxon>Alphaproteobacteria</taxon>
        <taxon>Rhodospirillales</taxon>
        <taxon>Rhodospirillaceae</taxon>
    </lineage>
</organism>
<dbReference type="RefSeq" id="WP_379876488.1">
    <property type="nucleotide sequence ID" value="NZ_JBHUIP010000011.1"/>
</dbReference>
<evidence type="ECO:0000313" key="1">
    <source>
        <dbReference type="EMBL" id="MFD2263478.1"/>
    </source>
</evidence>
<gene>
    <name evidence="1" type="ORF">ACFSM5_11310</name>
</gene>
<protein>
    <submittedName>
        <fullName evidence="1">Uncharacterized protein</fullName>
    </submittedName>
</protein>
<sequence>MQTISGLEAKVEAEIFQALKAQIGNATDIWNLIPQVFGLLHGKSYAEVGSRNNIIYMLTNKLANDIHATVELFLLGYPEQAASVACSGWELGWLIKYICLADDQRVEEWFQHASETKSFHGNLKETIRFTSRRIYPALTEAELDAYFVSQDLVWIDMCKIRHGNPQTFFPKVVSNLVLPTIGPQGGERTIRAGRIILFHLLVNSCQALAEWLKLHGANRQSEPLVYQLRDIVNSLQPLAPYVQTPEAGTT</sequence>
<reference evidence="2" key="1">
    <citation type="journal article" date="2019" name="Int. J. Syst. Evol. Microbiol.">
        <title>The Global Catalogue of Microorganisms (GCM) 10K type strain sequencing project: providing services to taxonomists for standard genome sequencing and annotation.</title>
        <authorList>
            <consortium name="The Broad Institute Genomics Platform"/>
            <consortium name="The Broad Institute Genome Sequencing Center for Infectious Disease"/>
            <person name="Wu L."/>
            <person name="Ma J."/>
        </authorList>
    </citation>
    <scope>NUCLEOTIDE SEQUENCE [LARGE SCALE GENOMIC DNA]</scope>
    <source>
        <strain evidence="2">CGMCC 1.19062</strain>
    </source>
</reference>
<name>A0ABW5DS91_9PROT</name>
<dbReference type="Proteomes" id="UP001597295">
    <property type="component" value="Unassembled WGS sequence"/>
</dbReference>
<dbReference type="EMBL" id="JBHUIP010000011">
    <property type="protein sequence ID" value="MFD2263478.1"/>
    <property type="molecule type" value="Genomic_DNA"/>
</dbReference>
<evidence type="ECO:0000313" key="2">
    <source>
        <dbReference type="Proteomes" id="UP001597295"/>
    </source>
</evidence>
<comment type="caution">
    <text evidence="1">The sequence shown here is derived from an EMBL/GenBank/DDBJ whole genome shotgun (WGS) entry which is preliminary data.</text>
</comment>
<keyword evidence="2" id="KW-1185">Reference proteome</keyword>
<accession>A0ABW5DS91</accession>